<comment type="caution">
    <text evidence="3">The sequence shown here is derived from an EMBL/GenBank/DDBJ whole genome shotgun (WGS) entry which is preliminary data.</text>
</comment>
<organism evidence="3 4">
    <name type="scientific">Pseudoalteromonas spongiae</name>
    <dbReference type="NCBI Taxonomy" id="298657"/>
    <lineage>
        <taxon>Bacteria</taxon>
        <taxon>Pseudomonadati</taxon>
        <taxon>Pseudomonadota</taxon>
        <taxon>Gammaproteobacteria</taxon>
        <taxon>Alteromonadales</taxon>
        <taxon>Pseudoalteromonadaceae</taxon>
        <taxon>Pseudoalteromonas</taxon>
    </lineage>
</organism>
<dbReference type="SUPFAM" id="SSF52096">
    <property type="entry name" value="ClpP/crotonase"/>
    <property type="match status" value="1"/>
</dbReference>
<proteinExistence type="predicted"/>
<evidence type="ECO:0000259" key="2">
    <source>
        <dbReference type="Pfam" id="PF03572"/>
    </source>
</evidence>
<feature type="domain" description="Tail specific protease" evidence="2">
    <location>
        <begin position="229"/>
        <end position="397"/>
    </location>
</feature>
<protein>
    <submittedName>
        <fullName evidence="3">S41 family peptidase</fullName>
    </submittedName>
</protein>
<dbReference type="EMBL" id="JBAWKS010000002">
    <property type="protein sequence ID" value="MEI4551974.1"/>
    <property type="molecule type" value="Genomic_DNA"/>
</dbReference>
<evidence type="ECO:0000256" key="1">
    <source>
        <dbReference type="SAM" id="SignalP"/>
    </source>
</evidence>
<dbReference type="InterPro" id="IPR029045">
    <property type="entry name" value="ClpP/crotonase-like_dom_sf"/>
</dbReference>
<name>A0ABU8EYB3_9GAMM</name>
<evidence type="ECO:0000313" key="3">
    <source>
        <dbReference type="EMBL" id="MEI4551974.1"/>
    </source>
</evidence>
<gene>
    <name evidence="3" type="ORF">WAE96_20020</name>
</gene>
<keyword evidence="1" id="KW-0732">Signal</keyword>
<feature type="signal peptide" evidence="1">
    <location>
        <begin position="1"/>
        <end position="23"/>
    </location>
</feature>
<dbReference type="Proteomes" id="UP001382455">
    <property type="component" value="Unassembled WGS sequence"/>
</dbReference>
<dbReference type="InterPro" id="IPR005151">
    <property type="entry name" value="Tail-specific_protease"/>
</dbReference>
<dbReference type="RefSeq" id="WP_336436855.1">
    <property type="nucleotide sequence ID" value="NZ_JBAWKS010000002.1"/>
</dbReference>
<accession>A0ABU8EYB3</accession>
<keyword evidence="4" id="KW-1185">Reference proteome</keyword>
<evidence type="ECO:0000313" key="4">
    <source>
        <dbReference type="Proteomes" id="UP001382455"/>
    </source>
</evidence>
<reference evidence="3 4" key="1">
    <citation type="submission" date="2023-12" db="EMBL/GenBank/DDBJ databases">
        <title>Friends and Foes: Symbiotic and Algicidal bacterial influence on Karenia brevis blooms.</title>
        <authorList>
            <person name="Fei C."/>
            <person name="Mohamed A.R."/>
            <person name="Booker A."/>
            <person name="Arshad M."/>
            <person name="Klass S."/>
            <person name="Ahn S."/>
            <person name="Gilbert P.M."/>
            <person name="Heil C.A."/>
            <person name="Martinez J.M."/>
            <person name="Amin S.A."/>
        </authorList>
    </citation>
    <scope>NUCLEOTIDE SEQUENCE [LARGE SCALE GENOMIC DNA]</scope>
    <source>
        <strain evidence="3 4">CE15</strain>
    </source>
</reference>
<dbReference type="Gene3D" id="3.90.226.10">
    <property type="entry name" value="2-enoyl-CoA Hydratase, Chain A, domain 1"/>
    <property type="match status" value="1"/>
</dbReference>
<dbReference type="Pfam" id="PF03572">
    <property type="entry name" value="Peptidase_S41"/>
    <property type="match status" value="1"/>
</dbReference>
<feature type="chain" id="PRO_5047181508" evidence="1">
    <location>
        <begin position="24"/>
        <end position="425"/>
    </location>
</feature>
<sequence>MFVTLKTKLITPLCLSLPILTLATFNINATTAFNATSAWQEVEHVLTKQYAYFDRLNNANTVLNQFKSKALKAKNKAEFNDISQQLMRTFSDPHLNLGPYDKNDFSVFPTGSDIRAIYQNDQFIVQDIKAGSAADKSTLTLGSAIIKMDNQPIKALVASLFGQGFETLSPQQIEYGVNVVLGGLRKQTRAITFTNNKGTQKTITLAASYDAINALNDGPTLSYRNLDGFGYIRFNNSLGNNQTTASFKKAINALKHTRALIIDLRNTPSGGNTGVAEPILGHFVSEKTPYQTYRTQTPNMAYHKAPMQTAFVTPTKPHYAKPFIVLAGRWTGSMGEGMTIGLDALGAQTVIGAPMADLLGGIKTVTLKQSDAWLEMAFERLYHVNGTFREDFEPHILVIPTDRDHQGADPALNKAIDYLQHSTSM</sequence>